<evidence type="ECO:0000313" key="1">
    <source>
        <dbReference type="EMBL" id="AXR65543.1"/>
    </source>
</evidence>
<name>A0ABN5NUD1_9LEPT</name>
<proteinExistence type="predicted"/>
<gene>
    <name evidence="1" type="ORF">DQM28_16275</name>
</gene>
<reference evidence="1 2" key="2">
    <citation type="submission" date="2018-09" db="EMBL/GenBank/DDBJ databases">
        <title>Complete Genome sequences of three Leptospira mayottensis isolates obtained from Tenrecid mammals endemic to the Malagasy region.</title>
        <authorList>
            <person name="Cordonin C."/>
            <person name="Toty C."/>
        </authorList>
    </citation>
    <scope>NUCLEOTIDE SEQUENCE [LARGE SCALE GENOMIC DNA]</scope>
    <source>
        <strain evidence="1 2">MDI222</strain>
    </source>
</reference>
<keyword evidence="2" id="KW-1185">Reference proteome</keyword>
<organism evidence="1 2">
    <name type="scientific">Leptospira mayottensis</name>
    <dbReference type="NCBI Taxonomy" id="1137606"/>
    <lineage>
        <taxon>Bacteria</taxon>
        <taxon>Pseudomonadati</taxon>
        <taxon>Spirochaetota</taxon>
        <taxon>Spirochaetia</taxon>
        <taxon>Leptospirales</taxon>
        <taxon>Leptospiraceae</taxon>
        <taxon>Leptospira</taxon>
    </lineage>
</organism>
<dbReference type="Proteomes" id="UP000258889">
    <property type="component" value="Chromosome i"/>
</dbReference>
<reference evidence="1 2" key="1">
    <citation type="submission" date="2018-06" db="EMBL/GenBank/DDBJ databases">
        <authorList>
            <person name="Tortosa P."/>
        </authorList>
    </citation>
    <scope>NUCLEOTIDE SEQUENCE [LARGE SCALE GENOMIC DNA]</scope>
    <source>
        <strain evidence="1 2">MDI222</strain>
    </source>
</reference>
<evidence type="ECO:0000313" key="2">
    <source>
        <dbReference type="Proteomes" id="UP000258889"/>
    </source>
</evidence>
<sequence>MFAGPVYNSPRLHLFSLFLCVRIQFATKELSTFEFRKICNPEEKNQTVGGGKFRRREDNK</sequence>
<accession>A0ABN5NUD1</accession>
<dbReference type="EMBL" id="CP030144">
    <property type="protein sequence ID" value="AXR65543.1"/>
    <property type="molecule type" value="Genomic_DNA"/>
</dbReference>
<protein>
    <submittedName>
        <fullName evidence="1">Uncharacterized protein</fullName>
    </submittedName>
</protein>